<dbReference type="SUPFAM" id="SSF48403">
    <property type="entry name" value="Ankyrin repeat"/>
    <property type="match status" value="1"/>
</dbReference>
<gene>
    <name evidence="1" type="ORF">PHYSODRAFT_301040</name>
</gene>
<sequence>MCGRSADTSDGVQENGCSGADTRLMLVETTKSTVDEYIARALSKPEVASKTEMVKLILDKCPDFDAGHHLIDAVITDNPGLVGVLVKSSSRELKMDALVEATANDRLESFKVVLACCDQDTITCALPRLGVDGTSEASKQLLKHKEHSVREAIFANAAASGFVVPIEALINEMDSCSITRALACAATRGHTEVVEVLSKRSDPTNIHYALLVAAMEGRVGVVELLRDQCDEMSISEAQERETMAGFTDVVHVLMNKRRRLAL</sequence>
<dbReference type="Proteomes" id="UP000002640">
    <property type="component" value="Unassembled WGS sequence"/>
</dbReference>
<dbReference type="InParanoid" id="G4ZCW9"/>
<dbReference type="GeneID" id="20641932"/>
<evidence type="ECO:0000313" key="1">
    <source>
        <dbReference type="EMBL" id="EGZ18327.1"/>
    </source>
</evidence>
<dbReference type="KEGG" id="psoj:PHYSODRAFT_301040"/>
<protein>
    <recommendedName>
        <fullName evidence="3">Ankyrin repeat protein</fullName>
    </recommendedName>
</protein>
<accession>G4ZCW9</accession>
<reference evidence="1 2" key="1">
    <citation type="journal article" date="2006" name="Science">
        <title>Phytophthora genome sequences uncover evolutionary origins and mechanisms of pathogenesis.</title>
        <authorList>
            <person name="Tyler B.M."/>
            <person name="Tripathy S."/>
            <person name="Zhang X."/>
            <person name="Dehal P."/>
            <person name="Jiang R.H."/>
            <person name="Aerts A."/>
            <person name="Arredondo F.D."/>
            <person name="Baxter L."/>
            <person name="Bensasson D."/>
            <person name="Beynon J.L."/>
            <person name="Chapman J."/>
            <person name="Damasceno C.M."/>
            <person name="Dorrance A.E."/>
            <person name="Dou D."/>
            <person name="Dickerman A.W."/>
            <person name="Dubchak I.L."/>
            <person name="Garbelotto M."/>
            <person name="Gijzen M."/>
            <person name="Gordon S.G."/>
            <person name="Govers F."/>
            <person name="Grunwald N.J."/>
            <person name="Huang W."/>
            <person name="Ivors K.L."/>
            <person name="Jones R.W."/>
            <person name="Kamoun S."/>
            <person name="Krampis K."/>
            <person name="Lamour K.H."/>
            <person name="Lee M.K."/>
            <person name="McDonald W.H."/>
            <person name="Medina M."/>
            <person name="Meijer H.J."/>
            <person name="Nordberg E.K."/>
            <person name="Maclean D.J."/>
            <person name="Ospina-Giraldo M.D."/>
            <person name="Morris P.F."/>
            <person name="Phuntumart V."/>
            <person name="Putnam N.H."/>
            <person name="Rash S."/>
            <person name="Rose J.K."/>
            <person name="Sakihama Y."/>
            <person name="Salamov A.A."/>
            <person name="Savidor A."/>
            <person name="Scheuring C.F."/>
            <person name="Smith B.M."/>
            <person name="Sobral B.W."/>
            <person name="Terry A."/>
            <person name="Torto-Alalibo T.A."/>
            <person name="Win J."/>
            <person name="Xu Z."/>
            <person name="Zhang H."/>
            <person name="Grigoriev I.V."/>
            <person name="Rokhsar D.S."/>
            <person name="Boore J.L."/>
        </authorList>
    </citation>
    <scope>NUCLEOTIDE SEQUENCE [LARGE SCALE GENOMIC DNA]</scope>
    <source>
        <strain evidence="1 2">P6497</strain>
    </source>
</reference>
<keyword evidence="2" id="KW-1185">Reference proteome</keyword>
<dbReference type="RefSeq" id="XP_009527385.1">
    <property type="nucleotide sequence ID" value="XM_009529090.1"/>
</dbReference>
<dbReference type="AlphaFoldDB" id="G4ZCW9"/>
<dbReference type="Gene3D" id="1.25.40.20">
    <property type="entry name" value="Ankyrin repeat-containing domain"/>
    <property type="match status" value="1"/>
</dbReference>
<evidence type="ECO:0008006" key="3">
    <source>
        <dbReference type="Google" id="ProtNLM"/>
    </source>
</evidence>
<dbReference type="InterPro" id="IPR036770">
    <property type="entry name" value="Ankyrin_rpt-contain_sf"/>
</dbReference>
<dbReference type="EMBL" id="JH159154">
    <property type="protein sequence ID" value="EGZ18327.1"/>
    <property type="molecule type" value="Genomic_DNA"/>
</dbReference>
<name>G4ZCW9_PHYSP</name>
<dbReference type="SMR" id="G4ZCW9"/>
<evidence type="ECO:0000313" key="2">
    <source>
        <dbReference type="Proteomes" id="UP000002640"/>
    </source>
</evidence>
<proteinExistence type="predicted"/>
<organism evidence="1 2">
    <name type="scientific">Phytophthora sojae (strain P6497)</name>
    <name type="common">Soybean stem and root rot agent</name>
    <name type="synonym">Phytophthora megasperma f. sp. glycines</name>
    <dbReference type="NCBI Taxonomy" id="1094619"/>
    <lineage>
        <taxon>Eukaryota</taxon>
        <taxon>Sar</taxon>
        <taxon>Stramenopiles</taxon>
        <taxon>Oomycota</taxon>
        <taxon>Peronosporomycetes</taxon>
        <taxon>Peronosporales</taxon>
        <taxon>Peronosporaceae</taxon>
        <taxon>Phytophthora</taxon>
    </lineage>
</organism>